<proteinExistence type="predicted"/>
<name>A0ABP0BGC5_9PEZI</name>
<dbReference type="EMBL" id="CAWUHD010000028">
    <property type="protein sequence ID" value="CAK7218694.1"/>
    <property type="molecule type" value="Genomic_DNA"/>
</dbReference>
<keyword evidence="2" id="KW-1185">Reference proteome</keyword>
<gene>
    <name evidence="1" type="ORF">SEUCBS140593_003639</name>
</gene>
<accession>A0ABP0BGC5</accession>
<comment type="caution">
    <text evidence="1">The sequence shown here is derived from an EMBL/GenBank/DDBJ whole genome shotgun (WGS) entry which is preliminary data.</text>
</comment>
<evidence type="ECO:0000313" key="1">
    <source>
        <dbReference type="EMBL" id="CAK7218694.1"/>
    </source>
</evidence>
<dbReference type="Proteomes" id="UP001642482">
    <property type="component" value="Unassembled WGS sequence"/>
</dbReference>
<sequence length="145" mass="17186">MVQRAMRIRHEMALLYKRKYTSARAFITHFEVLLNMHDRLHYPMSDHQKSILLFQGLQCYSWSRTVNWHRKVIRGELTFERLMVLVKAAFPHLSSKVTETKRLSLRAPVVQSRPARMRPTQPMPQQQERTSRVTAFMNLKFTGCA</sequence>
<organism evidence="1 2">
    <name type="scientific">Sporothrix eucalyptigena</name>
    <dbReference type="NCBI Taxonomy" id="1812306"/>
    <lineage>
        <taxon>Eukaryota</taxon>
        <taxon>Fungi</taxon>
        <taxon>Dikarya</taxon>
        <taxon>Ascomycota</taxon>
        <taxon>Pezizomycotina</taxon>
        <taxon>Sordariomycetes</taxon>
        <taxon>Sordariomycetidae</taxon>
        <taxon>Ophiostomatales</taxon>
        <taxon>Ophiostomataceae</taxon>
        <taxon>Sporothrix</taxon>
    </lineage>
</organism>
<evidence type="ECO:0000313" key="2">
    <source>
        <dbReference type="Proteomes" id="UP001642482"/>
    </source>
</evidence>
<reference evidence="1 2" key="1">
    <citation type="submission" date="2024-01" db="EMBL/GenBank/DDBJ databases">
        <authorList>
            <person name="Allen C."/>
            <person name="Tagirdzhanova G."/>
        </authorList>
    </citation>
    <scope>NUCLEOTIDE SEQUENCE [LARGE SCALE GENOMIC DNA]</scope>
</reference>
<protein>
    <submittedName>
        <fullName evidence="1">Uncharacterized protein</fullName>
    </submittedName>
</protein>